<accession>A0A0F9G0R5</accession>
<evidence type="ECO:0000313" key="1">
    <source>
        <dbReference type="EMBL" id="KKL92193.1"/>
    </source>
</evidence>
<protein>
    <submittedName>
        <fullName evidence="1">Uncharacterized protein</fullName>
    </submittedName>
</protein>
<reference evidence="1" key="1">
    <citation type="journal article" date="2015" name="Nature">
        <title>Complex archaea that bridge the gap between prokaryotes and eukaryotes.</title>
        <authorList>
            <person name="Spang A."/>
            <person name="Saw J.H."/>
            <person name="Jorgensen S.L."/>
            <person name="Zaremba-Niedzwiedzka K."/>
            <person name="Martijn J."/>
            <person name="Lind A.E."/>
            <person name="van Eijk R."/>
            <person name="Schleper C."/>
            <person name="Guy L."/>
            <person name="Ettema T.J."/>
        </authorList>
    </citation>
    <scope>NUCLEOTIDE SEQUENCE</scope>
</reference>
<comment type="caution">
    <text evidence="1">The sequence shown here is derived from an EMBL/GenBank/DDBJ whole genome shotgun (WGS) entry which is preliminary data.</text>
</comment>
<name>A0A0F9G0R5_9ZZZZ</name>
<organism evidence="1">
    <name type="scientific">marine sediment metagenome</name>
    <dbReference type="NCBI Taxonomy" id="412755"/>
    <lineage>
        <taxon>unclassified sequences</taxon>
        <taxon>metagenomes</taxon>
        <taxon>ecological metagenomes</taxon>
    </lineage>
</organism>
<proteinExistence type="predicted"/>
<gene>
    <name evidence="1" type="ORF">LCGC14_1887090</name>
</gene>
<dbReference type="AlphaFoldDB" id="A0A0F9G0R5"/>
<dbReference type="EMBL" id="LAZR01019532">
    <property type="protein sequence ID" value="KKL92193.1"/>
    <property type="molecule type" value="Genomic_DNA"/>
</dbReference>
<sequence>MASGYAPWWKRLLLRVPFLFKLCPGGNYHWRFDLYCHCRVNEHAYSAGTLEEGAWHGGVYCFRHQHEIHELVPGIWG</sequence>